<feature type="chain" id="PRO_5037779727" description="Lipoprotein" evidence="1">
    <location>
        <begin position="26"/>
        <end position="164"/>
    </location>
</feature>
<feature type="signal peptide" evidence="1">
    <location>
        <begin position="1"/>
        <end position="25"/>
    </location>
</feature>
<evidence type="ECO:0000256" key="1">
    <source>
        <dbReference type="SAM" id="SignalP"/>
    </source>
</evidence>
<accession>A0A917TTR1</accession>
<dbReference type="AlphaFoldDB" id="A0A917TTR1"/>
<dbReference type="PROSITE" id="PS51257">
    <property type="entry name" value="PROKAR_LIPOPROTEIN"/>
    <property type="match status" value="1"/>
</dbReference>
<dbReference type="RefSeq" id="WP_190251713.1">
    <property type="nucleotide sequence ID" value="NZ_BMPI01000020.1"/>
</dbReference>
<evidence type="ECO:0000313" key="3">
    <source>
        <dbReference type="Proteomes" id="UP000642070"/>
    </source>
</evidence>
<dbReference type="EMBL" id="BMPI01000020">
    <property type="protein sequence ID" value="GGM37189.1"/>
    <property type="molecule type" value="Genomic_DNA"/>
</dbReference>
<evidence type="ECO:0000313" key="2">
    <source>
        <dbReference type="EMBL" id="GGM37189.1"/>
    </source>
</evidence>
<dbReference type="Proteomes" id="UP000642070">
    <property type="component" value="Unassembled WGS sequence"/>
</dbReference>
<proteinExistence type="predicted"/>
<comment type="caution">
    <text evidence="2">The sequence shown here is derived from an EMBL/GenBank/DDBJ whole genome shotgun (WGS) entry which is preliminary data.</text>
</comment>
<keyword evidence="1" id="KW-0732">Signal</keyword>
<reference evidence="2" key="2">
    <citation type="submission" date="2020-09" db="EMBL/GenBank/DDBJ databases">
        <authorList>
            <person name="Sun Q."/>
            <person name="Ohkuma M."/>
        </authorList>
    </citation>
    <scope>NUCLEOTIDE SEQUENCE</scope>
    <source>
        <strain evidence="2">JCM 19831</strain>
    </source>
</reference>
<sequence length="164" mass="16825">MQLRRILLALAVSTTLGLATGCAQDSGDASQGAAPAASSAAPSPTVDLKADTEAVCKAVVAAYEAEKMEFLNALAEMLTASLDGDQAALDKARSKGQAIVDRITKAVNPEIAKAADPKAKAALEQFVATVAKMMTAESLEDPEFEAALDKAIADAGVYCPALKE</sequence>
<organism evidence="2 3">
    <name type="scientific">Dactylosporangium sucinum</name>
    <dbReference type="NCBI Taxonomy" id="1424081"/>
    <lineage>
        <taxon>Bacteria</taxon>
        <taxon>Bacillati</taxon>
        <taxon>Actinomycetota</taxon>
        <taxon>Actinomycetes</taxon>
        <taxon>Micromonosporales</taxon>
        <taxon>Micromonosporaceae</taxon>
        <taxon>Dactylosporangium</taxon>
    </lineage>
</organism>
<gene>
    <name evidence="2" type="ORF">GCM10007977_043260</name>
</gene>
<reference evidence="2" key="1">
    <citation type="journal article" date="2014" name="Int. J. Syst. Evol. Microbiol.">
        <title>Complete genome sequence of Corynebacterium casei LMG S-19264T (=DSM 44701T), isolated from a smear-ripened cheese.</title>
        <authorList>
            <consortium name="US DOE Joint Genome Institute (JGI-PGF)"/>
            <person name="Walter F."/>
            <person name="Albersmeier A."/>
            <person name="Kalinowski J."/>
            <person name="Ruckert C."/>
        </authorList>
    </citation>
    <scope>NUCLEOTIDE SEQUENCE</scope>
    <source>
        <strain evidence="2">JCM 19831</strain>
    </source>
</reference>
<name>A0A917TTR1_9ACTN</name>
<evidence type="ECO:0008006" key="4">
    <source>
        <dbReference type="Google" id="ProtNLM"/>
    </source>
</evidence>
<protein>
    <recommendedName>
        <fullName evidence="4">Lipoprotein</fullName>
    </recommendedName>
</protein>
<keyword evidence="3" id="KW-1185">Reference proteome</keyword>